<dbReference type="Proteomes" id="UP000598467">
    <property type="component" value="Unassembled WGS sequence"/>
</dbReference>
<gene>
    <name evidence="2" type="ORF">HK439_09350</name>
</gene>
<dbReference type="RefSeq" id="WP_190291140.1">
    <property type="nucleotide sequence ID" value="NZ_JABFCZ010000009.1"/>
</dbReference>
<evidence type="ECO:0008006" key="4">
    <source>
        <dbReference type="Google" id="ProtNLM"/>
    </source>
</evidence>
<sequence length="80" mass="8251">MHDLSKGAEVAMHWGSKALLLCALSLMLALGGCGRRGALDIPAAPAATATSGDDVQTGRTTQQQTVKPAGNSFPLDFLIK</sequence>
<name>A0A926P440_9HYPH</name>
<accession>A0A926P440</accession>
<dbReference type="AlphaFoldDB" id="A0A926P440"/>
<evidence type="ECO:0000313" key="3">
    <source>
        <dbReference type="Proteomes" id="UP000598467"/>
    </source>
</evidence>
<feature type="region of interest" description="Disordered" evidence="1">
    <location>
        <begin position="45"/>
        <end position="80"/>
    </location>
</feature>
<organism evidence="2 3">
    <name type="scientific">Roseibium aggregatum</name>
    <dbReference type="NCBI Taxonomy" id="187304"/>
    <lineage>
        <taxon>Bacteria</taxon>
        <taxon>Pseudomonadati</taxon>
        <taxon>Pseudomonadota</taxon>
        <taxon>Alphaproteobacteria</taxon>
        <taxon>Hyphomicrobiales</taxon>
        <taxon>Stappiaceae</taxon>
        <taxon>Roseibium</taxon>
    </lineage>
</organism>
<protein>
    <recommendedName>
        <fullName evidence="4">Lipoprotein</fullName>
    </recommendedName>
</protein>
<reference evidence="2" key="1">
    <citation type="submission" date="2020-05" db="EMBL/GenBank/DDBJ databases">
        <title>Identification of trans-AT polyketide cluster in two marine bacteria, producers of a novel glutaramide-containing polyketide sesbanimide D and analogs.</title>
        <authorList>
            <person name="Kacar D."/>
            <person name="Rodriguez P."/>
            <person name="Canedo L."/>
            <person name="Gonzalez E."/>
            <person name="Galan B."/>
            <person name="De La Calle F."/>
            <person name="Garcia J.L."/>
        </authorList>
    </citation>
    <scope>NUCLEOTIDE SEQUENCE</scope>
    <source>
        <strain evidence="2">PHM038</strain>
    </source>
</reference>
<evidence type="ECO:0000313" key="2">
    <source>
        <dbReference type="EMBL" id="MBD1546467.1"/>
    </source>
</evidence>
<comment type="caution">
    <text evidence="2">The sequence shown here is derived from an EMBL/GenBank/DDBJ whole genome shotgun (WGS) entry which is preliminary data.</text>
</comment>
<evidence type="ECO:0000256" key="1">
    <source>
        <dbReference type="SAM" id="MobiDB-lite"/>
    </source>
</evidence>
<dbReference type="PROSITE" id="PS51257">
    <property type="entry name" value="PROKAR_LIPOPROTEIN"/>
    <property type="match status" value="1"/>
</dbReference>
<dbReference type="EMBL" id="JABFCZ010000009">
    <property type="protein sequence ID" value="MBD1546467.1"/>
    <property type="molecule type" value="Genomic_DNA"/>
</dbReference>
<proteinExistence type="predicted"/>